<comment type="caution">
    <text evidence="2">The sequence shown here is derived from an EMBL/GenBank/DDBJ whole genome shotgun (WGS) entry which is preliminary data.</text>
</comment>
<evidence type="ECO:0000313" key="2">
    <source>
        <dbReference type="EMBL" id="MCI0126025.1"/>
    </source>
</evidence>
<dbReference type="AlphaFoldDB" id="A0AA41UA44"/>
<feature type="chain" id="PRO_5041445724" description="PepSY domain-containing protein" evidence="1">
    <location>
        <begin position="21"/>
        <end position="102"/>
    </location>
</feature>
<dbReference type="EMBL" id="JALAZD010000001">
    <property type="protein sequence ID" value="MCI0126025.1"/>
    <property type="molecule type" value="Genomic_DNA"/>
</dbReference>
<name>A0AA41UA44_9HYPH</name>
<keyword evidence="3" id="KW-1185">Reference proteome</keyword>
<evidence type="ECO:0008006" key="4">
    <source>
        <dbReference type="Google" id="ProtNLM"/>
    </source>
</evidence>
<gene>
    <name evidence="2" type="ORF">ML536_04210</name>
</gene>
<reference evidence="2" key="1">
    <citation type="submission" date="2022-03" db="EMBL/GenBank/DDBJ databases">
        <title>The complete genome sequence of a Methyloterrigena soli.</title>
        <authorList>
            <person name="Zi Z."/>
        </authorList>
    </citation>
    <scope>NUCLEOTIDE SEQUENCE</scope>
    <source>
        <strain evidence="2">M48</strain>
    </source>
</reference>
<feature type="signal peptide" evidence="1">
    <location>
        <begin position="1"/>
        <end position="20"/>
    </location>
</feature>
<dbReference type="RefSeq" id="WP_035035268.1">
    <property type="nucleotide sequence ID" value="NZ_CP068983.1"/>
</dbReference>
<evidence type="ECO:0000256" key="1">
    <source>
        <dbReference type="SAM" id="SignalP"/>
    </source>
</evidence>
<keyword evidence="1" id="KW-0732">Signal</keyword>
<organism evidence="2 3">
    <name type="scientific">Paradevosia shaoguanensis</name>
    <dbReference type="NCBI Taxonomy" id="1335043"/>
    <lineage>
        <taxon>Bacteria</taxon>
        <taxon>Pseudomonadati</taxon>
        <taxon>Pseudomonadota</taxon>
        <taxon>Alphaproteobacteria</taxon>
        <taxon>Hyphomicrobiales</taxon>
        <taxon>Devosiaceae</taxon>
        <taxon>Paradevosia</taxon>
    </lineage>
</organism>
<accession>A0AA41UA44</accession>
<protein>
    <recommendedName>
        <fullName evidence="4">PepSY domain-containing protein</fullName>
    </recommendedName>
</protein>
<evidence type="ECO:0000313" key="3">
    <source>
        <dbReference type="Proteomes" id="UP001156140"/>
    </source>
</evidence>
<dbReference type="Proteomes" id="UP001156140">
    <property type="component" value="Unassembled WGS sequence"/>
</dbReference>
<proteinExistence type="predicted"/>
<sequence>MNIKTLALVLLALPAMSAPAAAVPFCTGGTGATSDFNTSFGIRIGRYTEEERGELARQQLRQRGVDATRVEFWNGCLRAYVRQPGGGEAMEFYDPTTFRQVF</sequence>